<dbReference type="KEGG" id="mng:MNEG_12158"/>
<sequence length="160" mass="18011">MEQQVLDVVLAWGLGGLQEVNGVVMKFQPPPEARRCTSPRWRLYVFKGDTQASPGVGDPLPLDKFPFFLFGKERRVADIPTDHPSCSRQHAVICFREVERASSLSKVVVPYIIDLETVNGTFVNGERIEASRYVELLERDVIKFGLSSREYVLLNEKSAG</sequence>
<dbReference type="Proteomes" id="UP000054498">
    <property type="component" value="Unassembled WGS sequence"/>
</dbReference>
<dbReference type="SMART" id="SM00240">
    <property type="entry name" value="FHA"/>
    <property type="match status" value="1"/>
</dbReference>
<evidence type="ECO:0000313" key="3">
    <source>
        <dbReference type="Proteomes" id="UP000054498"/>
    </source>
</evidence>
<evidence type="ECO:0000259" key="1">
    <source>
        <dbReference type="PROSITE" id="PS50006"/>
    </source>
</evidence>
<keyword evidence="3" id="KW-1185">Reference proteome</keyword>
<dbReference type="EMBL" id="KK103316">
    <property type="protein sequence ID" value="KIY95804.1"/>
    <property type="molecule type" value="Genomic_DNA"/>
</dbReference>
<organism evidence="2 3">
    <name type="scientific">Monoraphidium neglectum</name>
    <dbReference type="NCBI Taxonomy" id="145388"/>
    <lineage>
        <taxon>Eukaryota</taxon>
        <taxon>Viridiplantae</taxon>
        <taxon>Chlorophyta</taxon>
        <taxon>core chlorophytes</taxon>
        <taxon>Chlorophyceae</taxon>
        <taxon>CS clade</taxon>
        <taxon>Sphaeropleales</taxon>
        <taxon>Selenastraceae</taxon>
        <taxon>Monoraphidium</taxon>
    </lineage>
</organism>
<proteinExistence type="predicted"/>
<dbReference type="STRING" id="145388.A0A0D2LWD6"/>
<name>A0A0D2LWD6_9CHLO</name>
<dbReference type="RefSeq" id="XP_013894824.1">
    <property type="nucleotide sequence ID" value="XM_014039370.1"/>
</dbReference>
<dbReference type="CDD" id="cd22676">
    <property type="entry name" value="FHA_SNIP1_DDL-like"/>
    <property type="match status" value="1"/>
</dbReference>
<feature type="domain" description="FHA" evidence="1">
    <location>
        <begin position="68"/>
        <end position="128"/>
    </location>
</feature>
<dbReference type="InterPro" id="IPR000253">
    <property type="entry name" value="FHA_dom"/>
</dbReference>
<dbReference type="OrthoDB" id="444265at2759"/>
<dbReference type="Gene3D" id="2.60.200.20">
    <property type="match status" value="1"/>
</dbReference>
<gene>
    <name evidence="2" type="ORF">MNEG_12158</name>
</gene>
<dbReference type="InterPro" id="IPR050923">
    <property type="entry name" value="Cell_Proc_Reg/RNA_Proc"/>
</dbReference>
<protein>
    <submittedName>
        <fullName evidence="2">Smad nuclear-interacting protein 1</fullName>
    </submittedName>
</protein>
<dbReference type="InterPro" id="IPR008984">
    <property type="entry name" value="SMAD_FHA_dom_sf"/>
</dbReference>
<dbReference type="Pfam" id="PF00498">
    <property type="entry name" value="FHA"/>
    <property type="match status" value="1"/>
</dbReference>
<dbReference type="SUPFAM" id="SSF49879">
    <property type="entry name" value="SMAD/FHA domain"/>
    <property type="match status" value="1"/>
</dbReference>
<dbReference type="PROSITE" id="PS50006">
    <property type="entry name" value="FHA_DOMAIN"/>
    <property type="match status" value="1"/>
</dbReference>
<dbReference type="GeneID" id="25729492"/>
<evidence type="ECO:0000313" key="2">
    <source>
        <dbReference type="EMBL" id="KIY95804.1"/>
    </source>
</evidence>
<accession>A0A0D2LWD6</accession>
<dbReference type="AlphaFoldDB" id="A0A0D2LWD6"/>
<reference evidence="2 3" key="1">
    <citation type="journal article" date="2013" name="BMC Genomics">
        <title>Reconstruction of the lipid metabolism for the microalga Monoraphidium neglectum from its genome sequence reveals characteristics suitable for biofuel production.</title>
        <authorList>
            <person name="Bogen C."/>
            <person name="Al-Dilaimi A."/>
            <person name="Albersmeier A."/>
            <person name="Wichmann J."/>
            <person name="Grundmann M."/>
            <person name="Rupp O."/>
            <person name="Lauersen K.J."/>
            <person name="Blifernez-Klassen O."/>
            <person name="Kalinowski J."/>
            <person name="Goesmann A."/>
            <person name="Mussgnug J.H."/>
            <person name="Kruse O."/>
        </authorList>
    </citation>
    <scope>NUCLEOTIDE SEQUENCE [LARGE SCALE GENOMIC DNA]</scope>
    <source>
        <strain evidence="2 3">SAG 48.87</strain>
    </source>
</reference>
<dbReference type="PANTHER" id="PTHR23308">
    <property type="entry name" value="NUCLEAR INHIBITOR OF PROTEIN PHOSPHATASE-1"/>
    <property type="match status" value="1"/>
</dbReference>